<dbReference type="GO" id="GO:0016491">
    <property type="term" value="F:oxidoreductase activity"/>
    <property type="evidence" value="ECO:0007669"/>
    <property type="project" value="UniProtKB-KW"/>
</dbReference>
<dbReference type="PROSITE" id="PS00061">
    <property type="entry name" value="ADH_SHORT"/>
    <property type="match status" value="1"/>
</dbReference>
<dbReference type="PRINTS" id="PR00081">
    <property type="entry name" value="GDHRDH"/>
</dbReference>
<dbReference type="GO" id="GO:0042558">
    <property type="term" value="P:pteridine-containing compound metabolic process"/>
    <property type="evidence" value="ECO:0007669"/>
    <property type="project" value="InterPro"/>
</dbReference>
<keyword evidence="6" id="KW-1185">Reference proteome</keyword>
<dbReference type="PANTHER" id="PTHR44196:SF1">
    <property type="entry name" value="DEHYDROGENASE_REDUCTASE SDR FAMILY MEMBER 7B"/>
    <property type="match status" value="1"/>
</dbReference>
<evidence type="ECO:0000313" key="6">
    <source>
        <dbReference type="Proteomes" id="UP001142610"/>
    </source>
</evidence>
<proteinExistence type="inferred from homology"/>
<comment type="caution">
    <text evidence="5">The sequence shown here is derived from an EMBL/GenBank/DDBJ whole genome shotgun (WGS) entry which is preliminary data.</text>
</comment>
<accession>A0A9X2LAX6</accession>
<dbReference type="SMART" id="SM00822">
    <property type="entry name" value="PKS_KR"/>
    <property type="match status" value="1"/>
</dbReference>
<evidence type="ECO:0000259" key="4">
    <source>
        <dbReference type="PROSITE" id="PS50972"/>
    </source>
</evidence>
<dbReference type="PROSITE" id="PS50972">
    <property type="entry name" value="PTERIN_BINDING"/>
    <property type="match status" value="1"/>
</dbReference>
<organism evidence="5 6">
    <name type="scientific">Parvularcula maris</name>
    <dbReference type="NCBI Taxonomy" id="2965077"/>
    <lineage>
        <taxon>Bacteria</taxon>
        <taxon>Pseudomonadati</taxon>
        <taxon>Pseudomonadota</taxon>
        <taxon>Alphaproteobacteria</taxon>
        <taxon>Parvularculales</taxon>
        <taxon>Parvularculaceae</taxon>
        <taxon>Parvularcula</taxon>
    </lineage>
</organism>
<dbReference type="AlphaFoldDB" id="A0A9X2LAX6"/>
<evidence type="ECO:0000313" key="5">
    <source>
        <dbReference type="EMBL" id="MCQ8185227.1"/>
    </source>
</evidence>
<protein>
    <submittedName>
        <fullName evidence="5">SDR family NAD(P)-dependent oxidoreductase</fullName>
    </submittedName>
</protein>
<gene>
    <name evidence="5" type="ORF">NOG11_07460</name>
</gene>
<reference evidence="5" key="1">
    <citation type="submission" date="2022-07" db="EMBL/GenBank/DDBJ databases">
        <title>Parvularcula maris sp. nov., an algicidal bacterium isolated from seawater.</title>
        <authorList>
            <person name="Li F."/>
        </authorList>
    </citation>
    <scope>NUCLEOTIDE SEQUENCE</scope>
    <source>
        <strain evidence="5">BGMRC 0090</strain>
    </source>
</reference>
<comment type="similarity">
    <text evidence="1 3">Belongs to the short-chain dehydrogenases/reductases (SDR) family.</text>
</comment>
<feature type="domain" description="Pterin-binding" evidence="4">
    <location>
        <begin position="140"/>
        <end position="277"/>
    </location>
</feature>
<evidence type="ECO:0000256" key="3">
    <source>
        <dbReference type="RuleBase" id="RU000363"/>
    </source>
</evidence>
<name>A0A9X2LAX6_9PROT</name>
<dbReference type="SUPFAM" id="SSF51735">
    <property type="entry name" value="NAD(P)-binding Rossmann-fold domains"/>
    <property type="match status" value="1"/>
</dbReference>
<dbReference type="RefSeq" id="WP_256619095.1">
    <property type="nucleotide sequence ID" value="NZ_JANIBC010000004.1"/>
</dbReference>
<evidence type="ECO:0000256" key="1">
    <source>
        <dbReference type="ARBA" id="ARBA00006484"/>
    </source>
</evidence>
<dbReference type="PANTHER" id="PTHR44196">
    <property type="entry name" value="DEHYDROGENASE/REDUCTASE SDR FAMILY MEMBER 7B"/>
    <property type="match status" value="1"/>
</dbReference>
<dbReference type="InterPro" id="IPR002347">
    <property type="entry name" value="SDR_fam"/>
</dbReference>
<dbReference type="GO" id="GO:0016020">
    <property type="term" value="C:membrane"/>
    <property type="evidence" value="ECO:0007669"/>
    <property type="project" value="TreeGrafter"/>
</dbReference>
<sequence length="277" mass="29728">MSSRGAAVITGAGSGIGRALAQLCASRGYDLVLYDINGEELETCAEEARRQGGRVSSRVLDVRDESAIAQAAEEVSQEHGSVALLFNNAGVALGGRFEDTTPEDYRWLMEINLFGVVNMTRSFLPLLRKHQPSARIVNISSIFGIIAPAGQTAYSAAKFGVRGFSEALRHELEDTSVGVTVVHPGGVATNIAKRAKLSPGITEAEHKEALKRAEKSLVMPPPRAAEIILDGAEAGKKRVLVGNDARFAALVQQLLPVGYWDVLKRNAGLRLPKREES</sequence>
<dbReference type="InterPro" id="IPR036291">
    <property type="entry name" value="NAD(P)-bd_dom_sf"/>
</dbReference>
<dbReference type="Gene3D" id="3.40.50.720">
    <property type="entry name" value="NAD(P)-binding Rossmann-like Domain"/>
    <property type="match status" value="1"/>
</dbReference>
<dbReference type="InterPro" id="IPR020904">
    <property type="entry name" value="Sc_DH/Rdtase_CS"/>
</dbReference>
<dbReference type="Pfam" id="PF00106">
    <property type="entry name" value="adh_short"/>
    <property type="match status" value="1"/>
</dbReference>
<keyword evidence="2" id="KW-0560">Oxidoreductase</keyword>
<dbReference type="PRINTS" id="PR00080">
    <property type="entry name" value="SDRFAMILY"/>
</dbReference>
<dbReference type="EMBL" id="JANIBC010000004">
    <property type="protein sequence ID" value="MCQ8185227.1"/>
    <property type="molecule type" value="Genomic_DNA"/>
</dbReference>
<evidence type="ECO:0000256" key="2">
    <source>
        <dbReference type="ARBA" id="ARBA00023002"/>
    </source>
</evidence>
<dbReference type="InterPro" id="IPR000489">
    <property type="entry name" value="Pterin-binding_dom"/>
</dbReference>
<dbReference type="Proteomes" id="UP001142610">
    <property type="component" value="Unassembled WGS sequence"/>
</dbReference>
<dbReference type="InterPro" id="IPR057326">
    <property type="entry name" value="KR_dom"/>
</dbReference>